<name>A0ABD1IQT1_9TELE</name>
<accession>A0ABD1IQT1</accession>
<dbReference type="InterPro" id="IPR051773">
    <property type="entry name" value="XK-related_adapter"/>
</dbReference>
<evidence type="ECO:0000256" key="1">
    <source>
        <dbReference type="ARBA" id="ARBA00004141"/>
    </source>
</evidence>
<organism evidence="8 9">
    <name type="scientific">Coilia grayii</name>
    <name type="common">Gray's grenadier anchovy</name>
    <dbReference type="NCBI Taxonomy" id="363190"/>
    <lineage>
        <taxon>Eukaryota</taxon>
        <taxon>Metazoa</taxon>
        <taxon>Chordata</taxon>
        <taxon>Craniata</taxon>
        <taxon>Vertebrata</taxon>
        <taxon>Euteleostomi</taxon>
        <taxon>Actinopterygii</taxon>
        <taxon>Neopterygii</taxon>
        <taxon>Teleostei</taxon>
        <taxon>Clupei</taxon>
        <taxon>Clupeiformes</taxon>
        <taxon>Clupeoidei</taxon>
        <taxon>Engraulidae</taxon>
        <taxon>Coilinae</taxon>
        <taxon>Coilia</taxon>
    </lineage>
</organism>
<keyword evidence="5 6" id="KW-0472">Membrane</keyword>
<dbReference type="Proteomes" id="UP001591681">
    <property type="component" value="Unassembled WGS sequence"/>
</dbReference>
<evidence type="ECO:0000256" key="7">
    <source>
        <dbReference type="SAM" id="MobiDB-lite"/>
    </source>
</evidence>
<protein>
    <recommendedName>
        <fullName evidence="6">XK-related protein</fullName>
    </recommendedName>
</protein>
<evidence type="ECO:0000256" key="5">
    <source>
        <dbReference type="ARBA" id="ARBA00023136"/>
    </source>
</evidence>
<feature type="transmembrane region" description="Helical" evidence="6">
    <location>
        <begin position="314"/>
        <end position="338"/>
    </location>
</feature>
<dbReference type="AlphaFoldDB" id="A0ABD1IQT1"/>
<feature type="region of interest" description="Disordered" evidence="7">
    <location>
        <begin position="441"/>
        <end position="514"/>
    </location>
</feature>
<evidence type="ECO:0000256" key="3">
    <source>
        <dbReference type="ARBA" id="ARBA00022692"/>
    </source>
</evidence>
<feature type="compositionally biased region" description="Basic and acidic residues" evidence="7">
    <location>
        <begin position="441"/>
        <end position="454"/>
    </location>
</feature>
<dbReference type="EMBL" id="JBHFQA010000024">
    <property type="protein sequence ID" value="KAL2077363.1"/>
    <property type="molecule type" value="Genomic_DNA"/>
</dbReference>
<keyword evidence="3 6" id="KW-0812">Transmembrane</keyword>
<comment type="caution">
    <text evidence="8">The sequence shown here is derived from an EMBL/GenBank/DDBJ whole genome shotgun (WGS) entry which is preliminary data.</text>
</comment>
<keyword evidence="4 6" id="KW-1133">Transmembrane helix</keyword>
<evidence type="ECO:0000256" key="2">
    <source>
        <dbReference type="ARBA" id="ARBA00008789"/>
    </source>
</evidence>
<feature type="transmembrane region" description="Helical" evidence="6">
    <location>
        <begin position="275"/>
        <end position="294"/>
    </location>
</feature>
<dbReference type="GO" id="GO:0005886">
    <property type="term" value="C:plasma membrane"/>
    <property type="evidence" value="ECO:0007669"/>
    <property type="project" value="UniProtKB-ARBA"/>
</dbReference>
<evidence type="ECO:0000313" key="8">
    <source>
        <dbReference type="EMBL" id="KAL2077363.1"/>
    </source>
</evidence>
<evidence type="ECO:0000256" key="4">
    <source>
        <dbReference type="ARBA" id="ARBA00022989"/>
    </source>
</evidence>
<dbReference type="PANTHER" id="PTHR14297:SF4">
    <property type="entry name" value="XK-RELATED PROTEIN 2"/>
    <property type="match status" value="1"/>
</dbReference>
<proteinExistence type="inferred from homology"/>
<dbReference type="PANTHER" id="PTHR14297">
    <property type="entry name" value="MEMBRANE TRANSPORT PROTEIN XK FAMILY MEMBER"/>
    <property type="match status" value="1"/>
</dbReference>
<keyword evidence="9" id="KW-1185">Reference proteome</keyword>
<reference evidence="8 9" key="1">
    <citation type="submission" date="2024-09" db="EMBL/GenBank/DDBJ databases">
        <title>A chromosome-level genome assembly of Gray's grenadier anchovy, Coilia grayii.</title>
        <authorList>
            <person name="Fu Z."/>
        </authorList>
    </citation>
    <scope>NUCLEOTIDE SEQUENCE [LARGE SCALE GENOMIC DNA]</scope>
    <source>
        <strain evidence="8">G4</strain>
        <tissue evidence="8">Muscle</tissue>
    </source>
</reference>
<dbReference type="Pfam" id="PF09815">
    <property type="entry name" value="XK-related"/>
    <property type="match status" value="1"/>
</dbReference>
<dbReference type="InterPro" id="IPR018629">
    <property type="entry name" value="XK-rel"/>
</dbReference>
<feature type="transmembrane region" description="Helical" evidence="6">
    <location>
        <begin position="76"/>
        <end position="98"/>
    </location>
</feature>
<feature type="compositionally biased region" description="Polar residues" evidence="7">
    <location>
        <begin position="15"/>
        <end position="25"/>
    </location>
</feature>
<comment type="subcellular location">
    <subcellularLocation>
        <location evidence="1 6">Membrane</location>
        <topology evidence="1 6">Multi-pass membrane protein</topology>
    </subcellularLocation>
</comment>
<feature type="transmembrane region" description="Helical" evidence="6">
    <location>
        <begin position="358"/>
        <end position="378"/>
    </location>
</feature>
<evidence type="ECO:0000313" key="9">
    <source>
        <dbReference type="Proteomes" id="UP001591681"/>
    </source>
</evidence>
<feature type="transmembrane region" description="Helical" evidence="6">
    <location>
        <begin position="110"/>
        <end position="130"/>
    </location>
</feature>
<feature type="transmembrane region" description="Helical" evidence="6">
    <location>
        <begin position="211"/>
        <end position="233"/>
    </location>
</feature>
<feature type="region of interest" description="Disordered" evidence="7">
    <location>
        <begin position="1"/>
        <end position="25"/>
    </location>
</feature>
<sequence>MERRDQETENDIVEVQSQQLPHSASKSENGDVVLVINHERVRPPFSVVLATLLYFAEIVCASMLSKRYHDTHDTIWMGLTITFMVVPTVLIQLTLTFIHRDLGMDRPLVLFMHMLMLGPLIRCIEALVTYCRAGKQEEPYVTISRKMKLKEGRGLPMEWEIGHSERRLAVHRNAFKRTAIIQAFLGSTPQLTLQLYASIQEKYFLVDIRLAVMAIALVSMTYGALVCSVLAINIKYDEYKVRVKLCAYVCMVLWRGLEISTRIVALVLFSTALTVWVIPLGLANLLFFFFLPWVEFWARKGSLPENVEKNLSKLGTVVVLCMVTLLYACINVFCWSAVQLNLADHDLIEKQPRWNRVALYYLARFAENVLLIVLWYLFKTDFYEYVCAPLLVVQLVVGYGLAIFFMLLFYQFFHPCRRLFHHNVEDYLRCVCCHRQPKEAEEESARGKKSKEPSPEPLLESSQEQEPPAELVVDMSPDDAPPPTSSNDQLGERETDIVDDLSDTADHNSVTVES</sequence>
<comment type="similarity">
    <text evidence="2 6">Belongs to the XK family.</text>
</comment>
<evidence type="ECO:0000256" key="6">
    <source>
        <dbReference type="RuleBase" id="RU910716"/>
    </source>
</evidence>
<gene>
    <name evidence="8" type="ORF">ACEWY4_026867</name>
</gene>
<feature type="transmembrane region" description="Helical" evidence="6">
    <location>
        <begin position="45"/>
        <end position="64"/>
    </location>
</feature>
<feature type="transmembrane region" description="Helical" evidence="6">
    <location>
        <begin position="390"/>
        <end position="413"/>
    </location>
</feature>